<dbReference type="AlphaFoldDB" id="A0A0F5IPT6"/>
<dbReference type="InterPro" id="IPR028098">
    <property type="entry name" value="Glyco_trans_4-like_N"/>
</dbReference>
<protein>
    <recommendedName>
        <fullName evidence="5">Glycosyl transferase family 1 domain-containing protein</fullName>
    </recommendedName>
</protein>
<dbReference type="InterPro" id="IPR001296">
    <property type="entry name" value="Glyco_trans_1"/>
</dbReference>
<dbReference type="SUPFAM" id="SSF53756">
    <property type="entry name" value="UDP-Glycosyltransferase/glycogen phosphorylase"/>
    <property type="match status" value="1"/>
</dbReference>
<dbReference type="Pfam" id="PF00534">
    <property type="entry name" value="Glycos_transf_1"/>
    <property type="match status" value="1"/>
</dbReference>
<dbReference type="PATRIC" id="fig|1203610.3.peg.5295"/>
<dbReference type="STRING" id="1203610.HMPREF1536_05180"/>
<name>A0A0F5IPT6_9BACT</name>
<dbReference type="EMBL" id="AQHW01000029">
    <property type="protein sequence ID" value="KKB47536.1"/>
    <property type="molecule type" value="Genomic_DNA"/>
</dbReference>
<reference evidence="3 4" key="1">
    <citation type="submission" date="2013-04" db="EMBL/GenBank/DDBJ databases">
        <title>The Genome Sequence of Parabacteroides gordonii DSM 23371.</title>
        <authorList>
            <consortium name="The Broad Institute Genomics Platform"/>
            <person name="Earl A."/>
            <person name="Ward D."/>
            <person name="Feldgarden M."/>
            <person name="Gevers D."/>
            <person name="Martens E."/>
            <person name="Sakamoto M."/>
            <person name="Benno Y."/>
            <person name="Suzuki N."/>
            <person name="Matsunaga N."/>
            <person name="Koshihara K."/>
            <person name="Seki M."/>
            <person name="Komiya H."/>
            <person name="Walker B."/>
            <person name="Young S."/>
            <person name="Zeng Q."/>
            <person name="Gargeya S."/>
            <person name="Fitzgerald M."/>
            <person name="Haas B."/>
            <person name="Abouelleil A."/>
            <person name="Allen A.W."/>
            <person name="Alvarado L."/>
            <person name="Arachchi H.M."/>
            <person name="Berlin A.M."/>
            <person name="Chapman S.B."/>
            <person name="Gainer-Dewar J."/>
            <person name="Goldberg J."/>
            <person name="Griggs A."/>
            <person name="Gujja S."/>
            <person name="Hansen M."/>
            <person name="Howarth C."/>
            <person name="Imamovic A."/>
            <person name="Ireland A."/>
            <person name="Larimer J."/>
            <person name="McCowan C."/>
            <person name="Murphy C."/>
            <person name="Pearson M."/>
            <person name="Poon T.W."/>
            <person name="Priest M."/>
            <person name="Roberts A."/>
            <person name="Saif S."/>
            <person name="Shea T."/>
            <person name="Sisk P."/>
            <person name="Sykes S."/>
            <person name="Wortman J."/>
            <person name="Nusbaum C."/>
            <person name="Birren B."/>
        </authorList>
    </citation>
    <scope>NUCLEOTIDE SEQUENCE [LARGE SCALE GENOMIC DNA]</scope>
    <source>
        <strain evidence="3 4">MS-1</strain>
    </source>
</reference>
<accession>A0A0F5IPT6</accession>
<organism evidence="3 4">
    <name type="scientific">Parabacteroides gordonii MS-1 = DSM 23371</name>
    <dbReference type="NCBI Taxonomy" id="1203610"/>
    <lineage>
        <taxon>Bacteria</taxon>
        <taxon>Pseudomonadati</taxon>
        <taxon>Bacteroidota</taxon>
        <taxon>Bacteroidia</taxon>
        <taxon>Bacteroidales</taxon>
        <taxon>Tannerellaceae</taxon>
        <taxon>Parabacteroides</taxon>
    </lineage>
</organism>
<evidence type="ECO:0000259" key="1">
    <source>
        <dbReference type="Pfam" id="PF00534"/>
    </source>
</evidence>
<dbReference type="Pfam" id="PF13439">
    <property type="entry name" value="Glyco_transf_4"/>
    <property type="match status" value="1"/>
</dbReference>
<dbReference type="Proteomes" id="UP000033035">
    <property type="component" value="Unassembled WGS sequence"/>
</dbReference>
<keyword evidence="4" id="KW-1185">Reference proteome</keyword>
<dbReference type="HOGENOM" id="CLU_745265_0_0_10"/>
<evidence type="ECO:0000259" key="2">
    <source>
        <dbReference type="Pfam" id="PF13439"/>
    </source>
</evidence>
<gene>
    <name evidence="3" type="ORF">HMPREF1536_05180</name>
</gene>
<comment type="caution">
    <text evidence="3">The sequence shown here is derived from an EMBL/GenBank/DDBJ whole genome shotgun (WGS) entry which is preliminary data.</text>
</comment>
<evidence type="ECO:0008006" key="5">
    <source>
        <dbReference type="Google" id="ProtNLM"/>
    </source>
</evidence>
<dbReference type="CDD" id="cd03801">
    <property type="entry name" value="GT4_PimA-like"/>
    <property type="match status" value="1"/>
</dbReference>
<dbReference type="Gene3D" id="3.40.50.2000">
    <property type="entry name" value="Glycogen Phosphorylase B"/>
    <property type="match status" value="2"/>
</dbReference>
<sequence length="375" mass="42794">MQIVIIMGPFGYIPPKGIGAIEKLWYDLALEFIKKGHGVEIISKKPVGFQVSDTGNEDIEHIYIPGYRRGAHLAKDLFFDFIYSFNALRKVKKTDILIMNTFWSPLLCRLFRYKYSVSVYNVARYPKGQYRYYCWTDMFCCVSTAVERALKKQLPDKKDKIRTINNPIDTNIYTYREKETTDDLIIMYHGRIHPEKGLNILVLAVETLRVKYPGINLVFVGARDIASGGGGEQYVRQLEKMAKGRITWADPISNPSLLAEKIASCDIYCYPSVAEKGETFGVSPLEAMGIGRPVIVSALECFNDFIEDGVNGFVFDHRSPNAVEELASIIEQLMEHPDWRKEIGVEAFRSSRRFSNSHIADQYLSEFKILLNNHG</sequence>
<dbReference type="PANTHER" id="PTHR12526">
    <property type="entry name" value="GLYCOSYLTRANSFERASE"/>
    <property type="match status" value="1"/>
</dbReference>
<dbReference type="GO" id="GO:0016757">
    <property type="term" value="F:glycosyltransferase activity"/>
    <property type="evidence" value="ECO:0007669"/>
    <property type="project" value="InterPro"/>
</dbReference>
<proteinExistence type="predicted"/>
<feature type="domain" description="Glycosyl transferase family 1" evidence="1">
    <location>
        <begin position="179"/>
        <end position="344"/>
    </location>
</feature>
<feature type="domain" description="Glycosyltransferase subfamily 4-like N-terminal" evidence="2">
    <location>
        <begin position="22"/>
        <end position="171"/>
    </location>
</feature>
<evidence type="ECO:0000313" key="4">
    <source>
        <dbReference type="Proteomes" id="UP000033035"/>
    </source>
</evidence>
<evidence type="ECO:0000313" key="3">
    <source>
        <dbReference type="EMBL" id="KKB47536.1"/>
    </source>
</evidence>